<dbReference type="Proteomes" id="UP001240250">
    <property type="component" value="Unassembled WGS sequence"/>
</dbReference>
<name>A0ABU0GGN3_9CELL</name>
<accession>A0ABU0GGN3</accession>
<evidence type="ECO:0000256" key="1">
    <source>
        <dbReference type="ARBA" id="ARBA00022729"/>
    </source>
</evidence>
<protein>
    <submittedName>
        <fullName evidence="3">Polyhydroxybutyrate depolymerase</fullName>
    </submittedName>
</protein>
<dbReference type="Pfam" id="PF00756">
    <property type="entry name" value="Esterase"/>
    <property type="match status" value="1"/>
</dbReference>
<feature type="signal peptide" evidence="2">
    <location>
        <begin position="1"/>
        <end position="29"/>
    </location>
</feature>
<dbReference type="RefSeq" id="WP_082740278.1">
    <property type="nucleotide sequence ID" value="NZ_CP194061.1"/>
</dbReference>
<dbReference type="InterPro" id="IPR050955">
    <property type="entry name" value="Plant_Biomass_Hydrol_Est"/>
</dbReference>
<dbReference type="InterPro" id="IPR029058">
    <property type="entry name" value="AB_hydrolase_fold"/>
</dbReference>
<dbReference type="PROSITE" id="PS51257">
    <property type="entry name" value="PROKAR_LIPOPROTEIN"/>
    <property type="match status" value="1"/>
</dbReference>
<comment type="caution">
    <text evidence="3">The sequence shown here is derived from an EMBL/GenBank/DDBJ whole genome shotgun (WGS) entry which is preliminary data.</text>
</comment>
<evidence type="ECO:0000313" key="4">
    <source>
        <dbReference type="Proteomes" id="UP001240250"/>
    </source>
</evidence>
<dbReference type="EMBL" id="JAUSVM010000001">
    <property type="protein sequence ID" value="MDQ0424514.1"/>
    <property type="molecule type" value="Genomic_DNA"/>
</dbReference>
<organism evidence="3 4">
    <name type="scientific">Cellulomonas iranensis</name>
    <dbReference type="NCBI Taxonomy" id="76862"/>
    <lineage>
        <taxon>Bacteria</taxon>
        <taxon>Bacillati</taxon>
        <taxon>Actinomycetota</taxon>
        <taxon>Actinomycetes</taxon>
        <taxon>Micrococcales</taxon>
        <taxon>Cellulomonadaceae</taxon>
        <taxon>Cellulomonas</taxon>
    </lineage>
</organism>
<dbReference type="Gene3D" id="3.40.50.1820">
    <property type="entry name" value="alpha/beta hydrolase"/>
    <property type="match status" value="1"/>
</dbReference>
<keyword evidence="4" id="KW-1185">Reference proteome</keyword>
<dbReference type="SUPFAM" id="SSF53474">
    <property type="entry name" value="alpha/beta-Hydrolases"/>
    <property type="match status" value="1"/>
</dbReference>
<dbReference type="InterPro" id="IPR000801">
    <property type="entry name" value="Esterase-like"/>
</dbReference>
<evidence type="ECO:0000313" key="3">
    <source>
        <dbReference type="EMBL" id="MDQ0424514.1"/>
    </source>
</evidence>
<keyword evidence="1 2" id="KW-0732">Signal</keyword>
<dbReference type="PANTHER" id="PTHR43037">
    <property type="entry name" value="UNNAMED PRODUCT-RELATED"/>
    <property type="match status" value="1"/>
</dbReference>
<sequence>MTTTSARKTAAWAAAVLLLLAACTGGSDAAAPTPTPTRVAPGSSGTVDLDDRTFTLDVPSGYDADEPAPLVVSLHGYSEVGASTATYLGLRDQSEEKGYLLAYPEGLVDRAGKQYWNATPACCSFDGADPDDDGFVTRVIETVQAQYAVDPKRVFVIGHSNGAFMALRMACHHPDLIAAAVSVAGANDADPSACAPGRPVSVLQVQADTDEVIRYEGGSVGPGAPYPGAEQTVADWRAIDECDASPTLGTADYDSTLPGPETVTSSWSCSHGTEVGLWTIVGGAHGPTWSDAFAPDVTAWMLAHGREA</sequence>
<dbReference type="PANTHER" id="PTHR43037:SF1">
    <property type="entry name" value="BLL1128 PROTEIN"/>
    <property type="match status" value="1"/>
</dbReference>
<evidence type="ECO:0000256" key="2">
    <source>
        <dbReference type="SAM" id="SignalP"/>
    </source>
</evidence>
<reference evidence="3 4" key="1">
    <citation type="submission" date="2023-07" db="EMBL/GenBank/DDBJ databases">
        <title>Sequencing the genomes of 1000 actinobacteria strains.</title>
        <authorList>
            <person name="Klenk H.-P."/>
        </authorList>
    </citation>
    <scope>NUCLEOTIDE SEQUENCE [LARGE SCALE GENOMIC DNA]</scope>
    <source>
        <strain evidence="3 4">DSM 14785</strain>
    </source>
</reference>
<proteinExistence type="predicted"/>
<gene>
    <name evidence="3" type="ORF">JO380_000895</name>
</gene>
<feature type="chain" id="PRO_5045252159" evidence="2">
    <location>
        <begin position="30"/>
        <end position="308"/>
    </location>
</feature>